<feature type="compositionally biased region" description="Polar residues" evidence="1">
    <location>
        <begin position="136"/>
        <end position="147"/>
    </location>
</feature>
<organism evidence="2 3">
    <name type="scientific">Microdochium trichocladiopsis</name>
    <dbReference type="NCBI Taxonomy" id="1682393"/>
    <lineage>
        <taxon>Eukaryota</taxon>
        <taxon>Fungi</taxon>
        <taxon>Dikarya</taxon>
        <taxon>Ascomycota</taxon>
        <taxon>Pezizomycotina</taxon>
        <taxon>Sordariomycetes</taxon>
        <taxon>Xylariomycetidae</taxon>
        <taxon>Xylariales</taxon>
        <taxon>Microdochiaceae</taxon>
        <taxon>Microdochium</taxon>
    </lineage>
</organism>
<feature type="region of interest" description="Disordered" evidence="1">
    <location>
        <begin position="1"/>
        <end position="68"/>
    </location>
</feature>
<feature type="compositionally biased region" description="Low complexity" evidence="1">
    <location>
        <begin position="116"/>
        <end position="127"/>
    </location>
</feature>
<accession>A0A9P9BML3</accession>
<evidence type="ECO:0000313" key="2">
    <source>
        <dbReference type="EMBL" id="KAH7026395.1"/>
    </source>
</evidence>
<dbReference type="Proteomes" id="UP000756346">
    <property type="component" value="Unassembled WGS sequence"/>
</dbReference>
<feature type="compositionally biased region" description="Polar residues" evidence="1">
    <location>
        <begin position="194"/>
        <end position="212"/>
    </location>
</feature>
<evidence type="ECO:0000313" key="3">
    <source>
        <dbReference type="Proteomes" id="UP000756346"/>
    </source>
</evidence>
<name>A0A9P9BML3_9PEZI</name>
<sequence>MGIVVPPLRSRQSVGRPKSPPPRPPSLQSISETAMMEQYPNNGQAPSPLDTSSIGMALSAGSGWPKAAQEPLPLTRKQVNHQGFGPHQIGRPGVGQLIAVSGHRKSRSTGSIAAPSSRSTTMTRTTSNAEPVPTTIPASSLAGSTGRNVRPREMDSTNYPTHTQAPTDLLYQPQMSTNQGFPARSHGDKHEPNLTRNWQGMISKPSQKTVGSEGQWEDVDDDDDDDDGDDAWEDIRPPGSLKSGAWGNDGGDSNGSFLVYI</sequence>
<keyword evidence="3" id="KW-1185">Reference proteome</keyword>
<gene>
    <name evidence="2" type="ORF">B0I36DRAFT_157984</name>
</gene>
<feature type="compositionally biased region" description="Acidic residues" evidence="1">
    <location>
        <begin position="215"/>
        <end position="232"/>
    </location>
</feature>
<feature type="compositionally biased region" description="Polar residues" evidence="1">
    <location>
        <begin position="39"/>
        <end position="54"/>
    </location>
</feature>
<dbReference type="AlphaFoldDB" id="A0A9P9BML3"/>
<feature type="region of interest" description="Disordered" evidence="1">
    <location>
        <begin position="101"/>
        <end position="261"/>
    </location>
</feature>
<dbReference type="GeneID" id="70178164"/>
<protein>
    <submittedName>
        <fullName evidence="2">Uncharacterized protein</fullName>
    </submittedName>
</protein>
<dbReference type="RefSeq" id="XP_046009612.1">
    <property type="nucleotide sequence ID" value="XM_046148618.1"/>
</dbReference>
<dbReference type="EMBL" id="JAGTJQ010000008">
    <property type="protein sequence ID" value="KAH7026395.1"/>
    <property type="molecule type" value="Genomic_DNA"/>
</dbReference>
<evidence type="ECO:0000256" key="1">
    <source>
        <dbReference type="SAM" id="MobiDB-lite"/>
    </source>
</evidence>
<proteinExistence type="predicted"/>
<feature type="compositionally biased region" description="Polar residues" evidence="1">
    <location>
        <begin position="156"/>
        <end position="166"/>
    </location>
</feature>
<comment type="caution">
    <text evidence="2">The sequence shown here is derived from an EMBL/GenBank/DDBJ whole genome shotgun (WGS) entry which is preliminary data.</text>
</comment>
<reference evidence="2" key="1">
    <citation type="journal article" date="2021" name="Nat. Commun.">
        <title>Genetic determinants of endophytism in the Arabidopsis root mycobiome.</title>
        <authorList>
            <person name="Mesny F."/>
            <person name="Miyauchi S."/>
            <person name="Thiergart T."/>
            <person name="Pickel B."/>
            <person name="Atanasova L."/>
            <person name="Karlsson M."/>
            <person name="Huettel B."/>
            <person name="Barry K.W."/>
            <person name="Haridas S."/>
            <person name="Chen C."/>
            <person name="Bauer D."/>
            <person name="Andreopoulos W."/>
            <person name="Pangilinan J."/>
            <person name="LaButti K."/>
            <person name="Riley R."/>
            <person name="Lipzen A."/>
            <person name="Clum A."/>
            <person name="Drula E."/>
            <person name="Henrissat B."/>
            <person name="Kohler A."/>
            <person name="Grigoriev I.V."/>
            <person name="Martin F.M."/>
            <person name="Hacquard S."/>
        </authorList>
    </citation>
    <scope>NUCLEOTIDE SEQUENCE</scope>
    <source>
        <strain evidence="2">MPI-CAGE-CH-0230</strain>
    </source>
</reference>